<evidence type="ECO:0000256" key="1">
    <source>
        <dbReference type="SAM" id="Phobius"/>
    </source>
</evidence>
<gene>
    <name evidence="2" type="ORF">CH360_05580</name>
    <name evidence="3" type="ORF">CH373_05160</name>
</gene>
<dbReference type="EMBL" id="NPDY01000003">
    <property type="protein sequence ID" value="PJZ70463.1"/>
    <property type="molecule type" value="Genomic_DNA"/>
</dbReference>
<evidence type="ECO:0000313" key="3">
    <source>
        <dbReference type="EMBL" id="PJZ74299.1"/>
    </source>
</evidence>
<dbReference type="EMBL" id="NPDZ01000002">
    <property type="protein sequence ID" value="PJZ74299.1"/>
    <property type="molecule type" value="Genomic_DNA"/>
</dbReference>
<feature type="transmembrane region" description="Helical" evidence="1">
    <location>
        <begin position="50"/>
        <end position="74"/>
    </location>
</feature>
<dbReference type="Proteomes" id="UP000231990">
    <property type="component" value="Unassembled WGS sequence"/>
</dbReference>
<evidence type="ECO:0000313" key="4">
    <source>
        <dbReference type="Proteomes" id="UP000231962"/>
    </source>
</evidence>
<feature type="transmembrane region" description="Helical" evidence="1">
    <location>
        <begin position="80"/>
        <end position="99"/>
    </location>
</feature>
<evidence type="ECO:0000313" key="5">
    <source>
        <dbReference type="Proteomes" id="UP000231990"/>
    </source>
</evidence>
<keyword evidence="4" id="KW-1185">Reference proteome</keyword>
<organism evidence="3 5">
    <name type="scientific">Leptospira perolatii</name>
    <dbReference type="NCBI Taxonomy" id="2023191"/>
    <lineage>
        <taxon>Bacteria</taxon>
        <taxon>Pseudomonadati</taxon>
        <taxon>Spirochaetota</taxon>
        <taxon>Spirochaetia</taxon>
        <taxon>Leptospirales</taxon>
        <taxon>Leptospiraceae</taxon>
        <taxon>Leptospira</taxon>
    </lineage>
</organism>
<keyword evidence="1" id="KW-0812">Transmembrane</keyword>
<keyword evidence="1" id="KW-1133">Transmembrane helix</keyword>
<protein>
    <submittedName>
        <fullName evidence="3">Uncharacterized protein</fullName>
    </submittedName>
</protein>
<dbReference type="AlphaFoldDB" id="A0A2M9ZQR4"/>
<dbReference type="Proteomes" id="UP000231962">
    <property type="component" value="Unassembled WGS sequence"/>
</dbReference>
<evidence type="ECO:0000313" key="2">
    <source>
        <dbReference type="EMBL" id="PJZ70463.1"/>
    </source>
</evidence>
<proteinExistence type="predicted"/>
<accession>A0A2M9ZQR4</accession>
<sequence>MDRFQSSSKVQRRMIHRGHSVEPQHLSEYKTKKFEVYIPKKQDNRIRHFWFLYLVLSVLSFLPIFGFVASYLLFTFSKNRFFKIIPVVFSVAANGYLLYLRFYAEPEFKNLFYIMHQ</sequence>
<keyword evidence="1" id="KW-0472">Membrane</keyword>
<name>A0A2M9ZQR4_9LEPT</name>
<comment type="caution">
    <text evidence="3">The sequence shown here is derived from an EMBL/GenBank/DDBJ whole genome shotgun (WGS) entry which is preliminary data.</text>
</comment>
<reference evidence="4 5" key="1">
    <citation type="submission" date="2017-07" db="EMBL/GenBank/DDBJ databases">
        <title>Leptospira spp. isolated from tropical soils.</title>
        <authorList>
            <person name="Thibeaux R."/>
            <person name="Iraola G."/>
            <person name="Ferres I."/>
            <person name="Bierque E."/>
            <person name="Girault D."/>
            <person name="Soupe-Gilbert M.-E."/>
            <person name="Picardeau M."/>
            <person name="Goarant C."/>
        </authorList>
    </citation>
    <scope>NUCLEOTIDE SEQUENCE [LARGE SCALE GENOMIC DNA]</scope>
    <source>
        <strain evidence="3 5">FH1-B-B1</strain>
        <strain evidence="2 4">FH1-B-C1</strain>
    </source>
</reference>